<evidence type="ECO:0000256" key="1">
    <source>
        <dbReference type="SAM" id="SignalP"/>
    </source>
</evidence>
<evidence type="ECO:0000313" key="3">
    <source>
        <dbReference type="EMBL" id="CAC5362411.1"/>
    </source>
</evidence>
<dbReference type="Pfam" id="PF23069">
    <property type="entry name" value="DUF7042"/>
    <property type="match status" value="1"/>
</dbReference>
<keyword evidence="1" id="KW-0732">Signal</keyword>
<dbReference type="EMBL" id="CACVKT020000743">
    <property type="protein sequence ID" value="CAC5362411.1"/>
    <property type="molecule type" value="Genomic_DNA"/>
</dbReference>
<dbReference type="Proteomes" id="UP000507470">
    <property type="component" value="Unassembled WGS sequence"/>
</dbReference>
<dbReference type="InterPro" id="IPR055470">
    <property type="entry name" value="DUF7042"/>
</dbReference>
<keyword evidence="4" id="KW-1185">Reference proteome</keyword>
<name>A0A6J8A6R0_MYTCO</name>
<feature type="domain" description="DUF7042" evidence="2">
    <location>
        <begin position="172"/>
        <end position="277"/>
    </location>
</feature>
<reference evidence="3 4" key="1">
    <citation type="submission" date="2020-06" db="EMBL/GenBank/DDBJ databases">
        <authorList>
            <person name="Li R."/>
            <person name="Bekaert M."/>
        </authorList>
    </citation>
    <scope>NUCLEOTIDE SEQUENCE [LARGE SCALE GENOMIC DNA]</scope>
    <source>
        <strain evidence="4">wild</strain>
    </source>
</reference>
<dbReference type="OrthoDB" id="6091145at2759"/>
<accession>A0A6J8A6R0</accession>
<proteinExistence type="predicted"/>
<sequence length="324" mass="35573">MEFFIKLVVYLGIFVRISDTACSHWPSVWDGQWYDSYFHEESSNGMITFSQSDKKVTTGWTLSLFGTPLTEFTCVLSSSGLLVFQTVGTSSGFGSSYYALICISITEKSTYSYMYYRKGGTSTSDGGRYTVLGDTESLSSSTSTYCTGTANTEDFGVLVKDGSYGDVAITLPNPFLGIYNYTFTSDGSTFQCSGTSSMDGCTDKTLVKLNTSLCNNELLDADNRQFHCVAYAESGSTYYIAMMHSDASATHRSTCVTAIISDKIVTASTDPGSCKKYAVSMQIQKFNGFKNLLFIKIYKFDLSVSIADAFVFISSFIQNSYLLE</sequence>
<protein>
    <recommendedName>
        <fullName evidence="2">DUF7042 domain-containing protein</fullName>
    </recommendedName>
</protein>
<gene>
    <name evidence="3" type="ORF">MCOR_4179</name>
</gene>
<feature type="chain" id="PRO_5027080038" description="DUF7042 domain-containing protein" evidence="1">
    <location>
        <begin position="21"/>
        <end position="324"/>
    </location>
</feature>
<evidence type="ECO:0000259" key="2">
    <source>
        <dbReference type="Pfam" id="PF23069"/>
    </source>
</evidence>
<dbReference type="AlphaFoldDB" id="A0A6J8A6R0"/>
<evidence type="ECO:0000313" key="4">
    <source>
        <dbReference type="Proteomes" id="UP000507470"/>
    </source>
</evidence>
<feature type="signal peptide" evidence="1">
    <location>
        <begin position="1"/>
        <end position="20"/>
    </location>
</feature>
<organism evidence="3 4">
    <name type="scientific">Mytilus coruscus</name>
    <name type="common">Sea mussel</name>
    <dbReference type="NCBI Taxonomy" id="42192"/>
    <lineage>
        <taxon>Eukaryota</taxon>
        <taxon>Metazoa</taxon>
        <taxon>Spiralia</taxon>
        <taxon>Lophotrochozoa</taxon>
        <taxon>Mollusca</taxon>
        <taxon>Bivalvia</taxon>
        <taxon>Autobranchia</taxon>
        <taxon>Pteriomorphia</taxon>
        <taxon>Mytilida</taxon>
        <taxon>Mytiloidea</taxon>
        <taxon>Mytilidae</taxon>
        <taxon>Mytilinae</taxon>
        <taxon>Mytilus</taxon>
    </lineage>
</organism>